<dbReference type="Proteomes" id="UP000678393">
    <property type="component" value="Unassembled WGS sequence"/>
</dbReference>
<evidence type="ECO:0000256" key="2">
    <source>
        <dbReference type="SAM" id="Phobius"/>
    </source>
</evidence>
<dbReference type="SUPFAM" id="SSF81296">
    <property type="entry name" value="E set domains"/>
    <property type="match status" value="3"/>
</dbReference>
<keyword evidence="2" id="KW-0472">Membrane</keyword>
<accession>A0A8S3YYX7</accession>
<dbReference type="GO" id="GO:0005886">
    <property type="term" value="C:plasma membrane"/>
    <property type="evidence" value="ECO:0007669"/>
    <property type="project" value="TreeGrafter"/>
</dbReference>
<dbReference type="Gene3D" id="2.60.40.10">
    <property type="entry name" value="Immunoglobulins"/>
    <property type="match status" value="2"/>
</dbReference>
<dbReference type="InterPro" id="IPR013783">
    <property type="entry name" value="Ig-like_fold"/>
</dbReference>
<keyword evidence="5" id="KW-1185">Reference proteome</keyword>
<dbReference type="GO" id="GO:0017154">
    <property type="term" value="F:semaphorin receptor activity"/>
    <property type="evidence" value="ECO:0007669"/>
    <property type="project" value="InterPro"/>
</dbReference>
<dbReference type="InterPro" id="IPR014756">
    <property type="entry name" value="Ig_E-set"/>
</dbReference>
<keyword evidence="2" id="KW-0812">Transmembrane</keyword>
<dbReference type="GO" id="GO:0030334">
    <property type="term" value="P:regulation of cell migration"/>
    <property type="evidence" value="ECO:0007669"/>
    <property type="project" value="TreeGrafter"/>
</dbReference>
<dbReference type="SMART" id="SM00429">
    <property type="entry name" value="IPT"/>
    <property type="match status" value="2"/>
</dbReference>
<feature type="domain" description="IPT/TIG" evidence="3">
    <location>
        <begin position="105"/>
        <end position="194"/>
    </location>
</feature>
<feature type="transmembrane region" description="Helical" evidence="2">
    <location>
        <begin position="625"/>
        <end position="650"/>
    </location>
</feature>
<feature type="region of interest" description="Disordered" evidence="1">
    <location>
        <begin position="477"/>
        <end position="503"/>
    </location>
</feature>
<dbReference type="Pfam" id="PF01833">
    <property type="entry name" value="TIG"/>
    <property type="match status" value="2"/>
</dbReference>
<dbReference type="InterPro" id="IPR002909">
    <property type="entry name" value="IPT_dom"/>
</dbReference>
<proteinExistence type="predicted"/>
<feature type="region of interest" description="Disordered" evidence="1">
    <location>
        <begin position="534"/>
        <end position="578"/>
    </location>
</feature>
<evidence type="ECO:0000313" key="5">
    <source>
        <dbReference type="Proteomes" id="UP000678393"/>
    </source>
</evidence>
<evidence type="ECO:0000259" key="3">
    <source>
        <dbReference type="SMART" id="SM00429"/>
    </source>
</evidence>
<comment type="caution">
    <text evidence="4">The sequence shown here is derived from an EMBL/GenBank/DDBJ whole genome shotgun (WGS) entry which is preliminary data.</text>
</comment>
<gene>
    <name evidence="4" type="ORF">CUNI_LOCUS6059</name>
</gene>
<dbReference type="PANTHER" id="PTHR22625">
    <property type="entry name" value="PLEXIN"/>
    <property type="match status" value="1"/>
</dbReference>
<organism evidence="4 5">
    <name type="scientific">Candidula unifasciata</name>
    <dbReference type="NCBI Taxonomy" id="100452"/>
    <lineage>
        <taxon>Eukaryota</taxon>
        <taxon>Metazoa</taxon>
        <taxon>Spiralia</taxon>
        <taxon>Lophotrochozoa</taxon>
        <taxon>Mollusca</taxon>
        <taxon>Gastropoda</taxon>
        <taxon>Heterobranchia</taxon>
        <taxon>Euthyneura</taxon>
        <taxon>Panpulmonata</taxon>
        <taxon>Eupulmonata</taxon>
        <taxon>Stylommatophora</taxon>
        <taxon>Helicina</taxon>
        <taxon>Helicoidea</taxon>
        <taxon>Geomitridae</taxon>
        <taxon>Candidula</taxon>
    </lineage>
</organism>
<evidence type="ECO:0000313" key="4">
    <source>
        <dbReference type="EMBL" id="CAG5120501.1"/>
    </source>
</evidence>
<dbReference type="CDD" id="cd00603">
    <property type="entry name" value="IPT_PCSR"/>
    <property type="match status" value="1"/>
</dbReference>
<dbReference type="OrthoDB" id="6130497at2759"/>
<evidence type="ECO:0000256" key="1">
    <source>
        <dbReference type="SAM" id="MobiDB-lite"/>
    </source>
</evidence>
<feature type="non-terminal residue" evidence="4">
    <location>
        <position position="1"/>
    </location>
</feature>
<sequence>ISLRAALRGSAFSVEVEMPVMDFSNLTEAVTSQSVGLTDHVGAVVYVTAGPKIIEFGLEFCLQLQNCGECRAHRQECRWCPVENKCRDIKLTSKYCNRTVDVRCPPIITEFVPAKVPRQGGSVLTITGSHLGVHTEGLVNVTVCGQPCDDVTASQTRMTCKVKSRCTSCAEKCHIAVSVTHPTSEGETSSSQLPPDRQWVEYLDPIVTSFSPAFGPSRGGTVVKFQGQNLKIGSSTNITIGGVLCDVLPDSELVCTIEEDVNRKPTSGDIVISIDNFKTTVNKNFEFRQNPTIQNITPLKTIESGGVSIAVTGVNIDSVDTSVLKLTVPSTPGVNCTSPLSQKCNTPVSNRKMVCKTPDVSRCFRNNMTVQVAIYMDGMDMLWQHPHLQKMTVYANPMFNETFIDKATRSLIIRGANIPDWIDRSDITASFANVTLNITQVKNNYIKCDMKSWNLNQFQTKQQNSQFLYTRGYSKESSNYTNIDESNETEAMDSSGLPKSKGSVISKTTTMKSTWKSDQPFNIIMENSASASKLSSVGKMNTSTSTTSRTTKRVTKTGGNTTDFSTVSPRPDDGTTGKGVIQKTVKIRIKVGNYQQEMVFVFYADDNKTSAVTENDPVKNRKLNIALFAGAGGGGVLLLLLVIVSSVLYIRARKAQALVKEQAFYMSSLSGSQHGSKEGALPSLKQILQSVTEPDQRADMDRLIISLDCLTVGKKIGS</sequence>
<dbReference type="EMBL" id="CAJHNH020000910">
    <property type="protein sequence ID" value="CAG5120501.1"/>
    <property type="molecule type" value="Genomic_DNA"/>
</dbReference>
<feature type="domain" description="IPT/TIG" evidence="3">
    <location>
        <begin position="204"/>
        <end position="288"/>
    </location>
</feature>
<dbReference type="InterPro" id="IPR031148">
    <property type="entry name" value="Plexin"/>
</dbReference>
<dbReference type="AlphaFoldDB" id="A0A8S3YYX7"/>
<dbReference type="PANTHER" id="PTHR22625:SF70">
    <property type="entry name" value="PLEXIN A, ISOFORM A"/>
    <property type="match status" value="1"/>
</dbReference>
<dbReference type="GO" id="GO:0002116">
    <property type="term" value="C:semaphorin receptor complex"/>
    <property type="evidence" value="ECO:0007669"/>
    <property type="project" value="TreeGrafter"/>
</dbReference>
<feature type="non-terminal residue" evidence="4">
    <location>
        <position position="718"/>
    </location>
</feature>
<name>A0A8S3YYX7_9EUPU</name>
<keyword evidence="2" id="KW-1133">Transmembrane helix</keyword>
<reference evidence="4" key="1">
    <citation type="submission" date="2021-04" db="EMBL/GenBank/DDBJ databases">
        <authorList>
            <consortium name="Molecular Ecology Group"/>
        </authorList>
    </citation>
    <scope>NUCLEOTIDE SEQUENCE</scope>
</reference>
<protein>
    <recommendedName>
        <fullName evidence="3">IPT/TIG domain-containing protein</fullName>
    </recommendedName>
</protein>